<keyword evidence="3" id="KW-0812">Transmembrane</keyword>
<evidence type="ECO:0000256" key="1">
    <source>
        <dbReference type="ARBA" id="ARBA00009477"/>
    </source>
</evidence>
<comment type="similarity">
    <text evidence="1">Belongs to the membrane fusion protein (MFP) (TC 8.A.1) family.</text>
</comment>
<dbReference type="GO" id="GO:0015562">
    <property type="term" value="F:efflux transmembrane transporter activity"/>
    <property type="evidence" value="ECO:0007669"/>
    <property type="project" value="TreeGrafter"/>
</dbReference>
<evidence type="ECO:0000256" key="2">
    <source>
        <dbReference type="SAM" id="Coils"/>
    </source>
</evidence>
<dbReference type="GO" id="GO:1990281">
    <property type="term" value="C:efflux pump complex"/>
    <property type="evidence" value="ECO:0007669"/>
    <property type="project" value="TreeGrafter"/>
</dbReference>
<evidence type="ECO:0000259" key="4">
    <source>
        <dbReference type="Pfam" id="PF00364"/>
    </source>
</evidence>
<evidence type="ECO:0000313" key="6">
    <source>
        <dbReference type="Proteomes" id="UP000253570"/>
    </source>
</evidence>
<dbReference type="InterPro" id="IPR006143">
    <property type="entry name" value="RND_pump_MFP"/>
</dbReference>
<dbReference type="Proteomes" id="UP000253570">
    <property type="component" value="Unassembled WGS sequence"/>
</dbReference>
<dbReference type="SUPFAM" id="SSF111369">
    <property type="entry name" value="HlyD-like secretion proteins"/>
    <property type="match status" value="1"/>
</dbReference>
<keyword evidence="3" id="KW-0472">Membrane</keyword>
<comment type="caution">
    <text evidence="5">The sequence shown here is derived from an EMBL/GenBank/DDBJ whole genome shotgun (WGS) entry which is preliminary data.</text>
</comment>
<protein>
    <submittedName>
        <fullName evidence="5">Efflux RND transporter periplasmic adaptor subunit</fullName>
    </submittedName>
</protein>
<proteinExistence type="inferred from homology"/>
<name>A0A368DN53_9PROT</name>
<keyword evidence="2" id="KW-0175">Coiled coil</keyword>
<evidence type="ECO:0000313" key="5">
    <source>
        <dbReference type="EMBL" id="RCL73268.1"/>
    </source>
</evidence>
<dbReference type="InterPro" id="IPR000089">
    <property type="entry name" value="Biotin_lipoyl"/>
</dbReference>
<accession>A0A368DN53</accession>
<sequence>MKKFKSVLWSILILIIIAGWIGSGYLTKSEVVIEKTNPTEKINFNVEYIVSNTQNFVDTIKVIAKTEALSVIELRSQTDGVIKKIHNNKGDEVNKGDVICEIEKNDREEILNSAKANFYDAQIKYNSKLKLVEQDFISKNSLISEKTNLEKTRAELKKAELQIDYLKTTSPLTAIIDDIPHQEGELLSKGDICAILVNHDPIVVSGNVSEKNISKFKVGMPTRVSFIDGSQRNGEVTYISNIAEPATRSFTIEVTVKNNRNIIRVGTTAEIFVEKEMKNIHLIPSSILSLSDNGIIGIKIIKNDNTVDFIPVDISNLNNDGAYISNLPQSIKVITAGQDYVIPGEKVTGTLDTKSYYD</sequence>
<feature type="transmembrane region" description="Helical" evidence="3">
    <location>
        <begin position="7"/>
        <end position="26"/>
    </location>
</feature>
<dbReference type="Pfam" id="PF00364">
    <property type="entry name" value="Biotin_lipoyl"/>
    <property type="match status" value="1"/>
</dbReference>
<dbReference type="NCBIfam" id="TIGR01730">
    <property type="entry name" value="RND_mfp"/>
    <property type="match status" value="1"/>
</dbReference>
<organism evidence="5 6">
    <name type="scientific">PS1 clade bacterium</name>
    <dbReference type="NCBI Taxonomy" id="2175152"/>
    <lineage>
        <taxon>Bacteria</taxon>
        <taxon>Pseudomonadati</taxon>
        <taxon>Pseudomonadota</taxon>
        <taxon>Alphaproteobacteria</taxon>
        <taxon>PS1 clade</taxon>
    </lineage>
</organism>
<gene>
    <name evidence="5" type="ORF">DBW71_04025</name>
</gene>
<dbReference type="Gene3D" id="2.40.50.100">
    <property type="match status" value="1"/>
</dbReference>
<evidence type="ECO:0000256" key="3">
    <source>
        <dbReference type="SAM" id="Phobius"/>
    </source>
</evidence>
<dbReference type="Gene3D" id="2.40.30.170">
    <property type="match status" value="1"/>
</dbReference>
<dbReference type="EMBL" id="QOQD01000008">
    <property type="protein sequence ID" value="RCL73268.1"/>
    <property type="molecule type" value="Genomic_DNA"/>
</dbReference>
<dbReference type="PANTHER" id="PTHR30469:SF29">
    <property type="entry name" value="BLR2860 PROTEIN"/>
    <property type="match status" value="1"/>
</dbReference>
<reference evidence="5 6" key="1">
    <citation type="journal article" date="2018" name="Microbiome">
        <title>Fine metagenomic profile of the Mediterranean stratified and mixed water columns revealed by assembly and recruitment.</title>
        <authorList>
            <person name="Haro-Moreno J.M."/>
            <person name="Lopez-Perez M."/>
            <person name="De La Torre J.R."/>
            <person name="Picazo A."/>
            <person name="Camacho A."/>
            <person name="Rodriguez-Valera F."/>
        </authorList>
    </citation>
    <scope>NUCLEOTIDE SEQUENCE [LARGE SCALE GENOMIC DNA]</scope>
    <source>
        <strain evidence="5">MED-G57</strain>
    </source>
</reference>
<dbReference type="Gene3D" id="1.10.287.470">
    <property type="entry name" value="Helix hairpin bin"/>
    <property type="match status" value="1"/>
</dbReference>
<feature type="coiled-coil region" evidence="2">
    <location>
        <begin position="139"/>
        <end position="169"/>
    </location>
</feature>
<dbReference type="AlphaFoldDB" id="A0A368DN53"/>
<dbReference type="PANTHER" id="PTHR30469">
    <property type="entry name" value="MULTIDRUG RESISTANCE PROTEIN MDTA"/>
    <property type="match status" value="1"/>
</dbReference>
<feature type="domain" description="Lipoyl-binding" evidence="4">
    <location>
        <begin position="72"/>
        <end position="102"/>
    </location>
</feature>
<keyword evidence="3" id="KW-1133">Transmembrane helix</keyword>